<evidence type="ECO:0000313" key="3">
    <source>
        <dbReference type="Proteomes" id="UP001153069"/>
    </source>
</evidence>
<sequence length="176" mass="18797">MKGLNGGSGGNLPEDVLEYLTTCNGDDSDDDNHSHHSRHSSRRLAGNDAEQEEQKKAKTKRKGKRVETQEGKVRHRCRAAAATSCSSLVGTSEGCDGRIEAAAGAYSVRPERRSSSASFASTGDDDVSSSGSVTTKEESEETPTDSRGELPAVVAELVDENESEAARQEIDRLKEA</sequence>
<evidence type="ECO:0000256" key="1">
    <source>
        <dbReference type="SAM" id="MobiDB-lite"/>
    </source>
</evidence>
<evidence type="ECO:0000313" key="2">
    <source>
        <dbReference type="EMBL" id="CAB9512559.1"/>
    </source>
</evidence>
<feature type="compositionally biased region" description="Gly residues" evidence="1">
    <location>
        <begin position="1"/>
        <end position="10"/>
    </location>
</feature>
<dbReference type="Proteomes" id="UP001153069">
    <property type="component" value="Unassembled WGS sequence"/>
</dbReference>
<dbReference type="AlphaFoldDB" id="A0A9N8E259"/>
<organism evidence="2 3">
    <name type="scientific">Seminavis robusta</name>
    <dbReference type="NCBI Taxonomy" id="568900"/>
    <lineage>
        <taxon>Eukaryota</taxon>
        <taxon>Sar</taxon>
        <taxon>Stramenopiles</taxon>
        <taxon>Ochrophyta</taxon>
        <taxon>Bacillariophyta</taxon>
        <taxon>Bacillariophyceae</taxon>
        <taxon>Bacillariophycidae</taxon>
        <taxon>Naviculales</taxon>
        <taxon>Naviculaceae</taxon>
        <taxon>Seminavis</taxon>
    </lineage>
</organism>
<dbReference type="EMBL" id="CAICTM010000541">
    <property type="protein sequence ID" value="CAB9512559.1"/>
    <property type="molecule type" value="Genomic_DNA"/>
</dbReference>
<feature type="compositionally biased region" description="Basic and acidic residues" evidence="1">
    <location>
        <begin position="164"/>
        <end position="176"/>
    </location>
</feature>
<name>A0A9N8E259_9STRA</name>
<gene>
    <name evidence="2" type="ORF">SEMRO_542_G163420.1</name>
</gene>
<protein>
    <submittedName>
        <fullName evidence="2">Uncharacterized protein</fullName>
    </submittedName>
</protein>
<accession>A0A9N8E259</accession>
<proteinExistence type="predicted"/>
<keyword evidence="3" id="KW-1185">Reference proteome</keyword>
<comment type="caution">
    <text evidence="2">The sequence shown here is derived from an EMBL/GenBank/DDBJ whole genome shotgun (WGS) entry which is preliminary data.</text>
</comment>
<feature type="region of interest" description="Disordered" evidence="1">
    <location>
        <begin position="1"/>
        <end position="176"/>
    </location>
</feature>
<reference evidence="2" key="1">
    <citation type="submission" date="2020-06" db="EMBL/GenBank/DDBJ databases">
        <authorList>
            <consortium name="Plant Systems Biology data submission"/>
        </authorList>
    </citation>
    <scope>NUCLEOTIDE SEQUENCE</scope>
    <source>
        <strain evidence="2">D6</strain>
    </source>
</reference>